<dbReference type="PROSITE" id="PS51257">
    <property type="entry name" value="PROKAR_LIPOPROTEIN"/>
    <property type="match status" value="1"/>
</dbReference>
<feature type="chain" id="PRO_5038865617" description="PknH-like extracellular domain-containing protein" evidence="2">
    <location>
        <begin position="20"/>
        <end position="232"/>
    </location>
</feature>
<comment type="caution">
    <text evidence="3">The sequence shown here is derived from an EMBL/GenBank/DDBJ whole genome shotgun (WGS) entry which is preliminary data.</text>
</comment>
<evidence type="ECO:0000313" key="3">
    <source>
        <dbReference type="EMBL" id="NKY52852.1"/>
    </source>
</evidence>
<evidence type="ECO:0000256" key="2">
    <source>
        <dbReference type="SAM" id="SignalP"/>
    </source>
</evidence>
<name>A0A846Y4H1_9NOCA</name>
<evidence type="ECO:0008006" key="5">
    <source>
        <dbReference type="Google" id="ProtNLM"/>
    </source>
</evidence>
<reference evidence="3 4" key="1">
    <citation type="submission" date="2020-04" db="EMBL/GenBank/DDBJ databases">
        <title>MicrobeNet Type strains.</title>
        <authorList>
            <person name="Nicholson A.C."/>
        </authorList>
    </citation>
    <scope>NUCLEOTIDE SEQUENCE [LARGE SCALE GENOMIC DNA]</scope>
    <source>
        <strain evidence="3 4">JCM 12354</strain>
    </source>
</reference>
<keyword evidence="4" id="KW-1185">Reference proteome</keyword>
<keyword evidence="2" id="KW-0732">Signal</keyword>
<organism evidence="3 4">
    <name type="scientific">Nocardia vermiculata</name>
    <dbReference type="NCBI Taxonomy" id="257274"/>
    <lineage>
        <taxon>Bacteria</taxon>
        <taxon>Bacillati</taxon>
        <taxon>Actinomycetota</taxon>
        <taxon>Actinomycetes</taxon>
        <taxon>Mycobacteriales</taxon>
        <taxon>Nocardiaceae</taxon>
        <taxon>Nocardia</taxon>
    </lineage>
</organism>
<feature type="signal peptide" evidence="2">
    <location>
        <begin position="1"/>
        <end position="19"/>
    </location>
</feature>
<dbReference type="EMBL" id="JAAXOP010000014">
    <property type="protein sequence ID" value="NKY52852.1"/>
    <property type="molecule type" value="Genomic_DNA"/>
</dbReference>
<evidence type="ECO:0000256" key="1">
    <source>
        <dbReference type="SAM" id="MobiDB-lite"/>
    </source>
</evidence>
<sequence>MTRAAAVLAGLALGVSACGGNDDSLPAPTTDVSVPPITAGAVVDSDVLRGQLLGPRDVPLGFTQLEDASPGNGPTPQDRSRTDPAECAKVLAPVGDLYGTPAGRGAVHYSSPSFAGIDIDIASYTDGGAAHAFAAAQDLLRDCRHYSGTDADGTAIEYELGGLDQPPAGAASTSFQVRTTSAGMSLYSAATIAVVGSSVVQIAETSPAQVSPDALRDLTAKQIRRLEGVAGP</sequence>
<proteinExistence type="predicted"/>
<feature type="region of interest" description="Disordered" evidence="1">
    <location>
        <begin position="63"/>
        <end position="83"/>
    </location>
</feature>
<dbReference type="AlphaFoldDB" id="A0A846Y4H1"/>
<protein>
    <recommendedName>
        <fullName evidence="5">PknH-like extracellular domain-containing protein</fullName>
    </recommendedName>
</protein>
<accession>A0A846Y4H1</accession>
<gene>
    <name evidence="3" type="ORF">HGA08_21860</name>
</gene>
<evidence type="ECO:0000313" key="4">
    <source>
        <dbReference type="Proteomes" id="UP000565711"/>
    </source>
</evidence>
<dbReference type="Proteomes" id="UP000565711">
    <property type="component" value="Unassembled WGS sequence"/>
</dbReference>